<comment type="caution">
    <text evidence="3">The sequence shown here is derived from an EMBL/GenBank/DDBJ whole genome shotgun (WGS) entry which is preliminary data.</text>
</comment>
<evidence type="ECO:0000259" key="2">
    <source>
        <dbReference type="PROSITE" id="PS50053"/>
    </source>
</evidence>
<evidence type="ECO:0000256" key="1">
    <source>
        <dbReference type="SAM" id="MobiDB-lite"/>
    </source>
</evidence>
<gene>
    <name evidence="3" type="ORF">SNAT2548_LOCUS5074</name>
</gene>
<dbReference type="OrthoDB" id="407004at2759"/>
<reference evidence="3" key="1">
    <citation type="submission" date="2021-02" db="EMBL/GenBank/DDBJ databases">
        <authorList>
            <person name="Dougan E. K."/>
            <person name="Rhodes N."/>
            <person name="Thang M."/>
            <person name="Chan C."/>
        </authorList>
    </citation>
    <scope>NUCLEOTIDE SEQUENCE</scope>
</reference>
<dbReference type="Gene3D" id="3.10.20.90">
    <property type="entry name" value="Phosphatidylinositol 3-kinase Catalytic Subunit, Chain A, domain 1"/>
    <property type="match status" value="1"/>
</dbReference>
<proteinExistence type="predicted"/>
<dbReference type="SUPFAM" id="SSF54236">
    <property type="entry name" value="Ubiquitin-like"/>
    <property type="match status" value="1"/>
</dbReference>
<dbReference type="EMBL" id="CAJNDS010000318">
    <property type="protein sequence ID" value="CAE7191810.1"/>
    <property type="molecule type" value="Genomic_DNA"/>
</dbReference>
<feature type="domain" description="Ubiquitin-like" evidence="2">
    <location>
        <begin position="3"/>
        <end position="71"/>
    </location>
</feature>
<sequence>MTGQLQICTPGGNELAVPFAEEQTVAQLKMQLSARLKMETPVGFLRLLHGAEELKDEWVLVEHGVADGTLLTQIVSAHPSGVFKLTSGGRRGGPAGRNTTASIRAEFREDGTFHVSVKETEITSLFEGPDFDPYLEGAAFDHEYEGKTSAGQPPHFGLSVFRCERKGIFADAEPGELRGEMCPDASEVKLRLPFAAGACNEGRAGLRWVTVSRKPPRESDDDTFDDSSPQSEVEDVDSLSLLPPLKQGRSRLRKLLLNVFGCLSAPKPK</sequence>
<evidence type="ECO:0000313" key="4">
    <source>
        <dbReference type="Proteomes" id="UP000604046"/>
    </source>
</evidence>
<name>A0A812J282_9DINO</name>
<protein>
    <recommendedName>
        <fullName evidence="2">Ubiquitin-like domain-containing protein</fullName>
    </recommendedName>
</protein>
<dbReference type="AlphaFoldDB" id="A0A812J282"/>
<dbReference type="Proteomes" id="UP000604046">
    <property type="component" value="Unassembled WGS sequence"/>
</dbReference>
<accession>A0A812J282</accession>
<organism evidence="3 4">
    <name type="scientific">Symbiodinium natans</name>
    <dbReference type="NCBI Taxonomy" id="878477"/>
    <lineage>
        <taxon>Eukaryota</taxon>
        <taxon>Sar</taxon>
        <taxon>Alveolata</taxon>
        <taxon>Dinophyceae</taxon>
        <taxon>Suessiales</taxon>
        <taxon>Symbiodiniaceae</taxon>
        <taxon>Symbiodinium</taxon>
    </lineage>
</organism>
<dbReference type="SMART" id="SM00213">
    <property type="entry name" value="UBQ"/>
    <property type="match status" value="1"/>
</dbReference>
<dbReference type="InterPro" id="IPR000626">
    <property type="entry name" value="Ubiquitin-like_dom"/>
</dbReference>
<evidence type="ECO:0000313" key="3">
    <source>
        <dbReference type="EMBL" id="CAE7191810.1"/>
    </source>
</evidence>
<dbReference type="InterPro" id="IPR029071">
    <property type="entry name" value="Ubiquitin-like_domsf"/>
</dbReference>
<feature type="region of interest" description="Disordered" evidence="1">
    <location>
        <begin position="212"/>
        <end position="239"/>
    </location>
</feature>
<keyword evidence="4" id="KW-1185">Reference proteome</keyword>
<dbReference type="PROSITE" id="PS50053">
    <property type="entry name" value="UBIQUITIN_2"/>
    <property type="match status" value="1"/>
</dbReference>